<organism evidence="1 2">
    <name type="scientific">Colocasia esculenta</name>
    <name type="common">Wild taro</name>
    <name type="synonym">Arum esculentum</name>
    <dbReference type="NCBI Taxonomy" id="4460"/>
    <lineage>
        <taxon>Eukaryota</taxon>
        <taxon>Viridiplantae</taxon>
        <taxon>Streptophyta</taxon>
        <taxon>Embryophyta</taxon>
        <taxon>Tracheophyta</taxon>
        <taxon>Spermatophyta</taxon>
        <taxon>Magnoliopsida</taxon>
        <taxon>Liliopsida</taxon>
        <taxon>Araceae</taxon>
        <taxon>Aroideae</taxon>
        <taxon>Colocasieae</taxon>
        <taxon>Colocasia</taxon>
    </lineage>
</organism>
<dbReference type="AlphaFoldDB" id="A0A843VEM1"/>
<protein>
    <submittedName>
        <fullName evidence="1">Uncharacterized protein</fullName>
    </submittedName>
</protein>
<reference evidence="1" key="1">
    <citation type="submission" date="2017-07" db="EMBL/GenBank/DDBJ databases">
        <title>Taro Niue Genome Assembly and Annotation.</title>
        <authorList>
            <person name="Atibalentja N."/>
            <person name="Keating K."/>
            <person name="Fields C.J."/>
        </authorList>
    </citation>
    <scope>NUCLEOTIDE SEQUENCE</scope>
    <source>
        <strain evidence="1">Niue_2</strain>
        <tissue evidence="1">Leaf</tissue>
    </source>
</reference>
<accession>A0A843VEM1</accession>
<comment type="caution">
    <text evidence="1">The sequence shown here is derived from an EMBL/GenBank/DDBJ whole genome shotgun (WGS) entry which is preliminary data.</text>
</comment>
<name>A0A843VEM1_COLES</name>
<evidence type="ECO:0000313" key="1">
    <source>
        <dbReference type="EMBL" id="MQL92160.1"/>
    </source>
</evidence>
<dbReference type="Proteomes" id="UP000652761">
    <property type="component" value="Unassembled WGS sequence"/>
</dbReference>
<proteinExistence type="predicted"/>
<gene>
    <name evidence="1" type="ORF">Taro_024782</name>
</gene>
<keyword evidence="2" id="KW-1185">Reference proteome</keyword>
<dbReference type="EMBL" id="NMUH01001418">
    <property type="protein sequence ID" value="MQL92160.1"/>
    <property type="molecule type" value="Genomic_DNA"/>
</dbReference>
<evidence type="ECO:0000313" key="2">
    <source>
        <dbReference type="Proteomes" id="UP000652761"/>
    </source>
</evidence>
<sequence length="74" mass="8501">MEHDRVLYGLRQGCQNRRPERNVGYCRVQNATSRGVATGFRIRRHIGQSRSGGLRLTLTGVRPDIGLRTRTFKF</sequence>